<dbReference type="InterPro" id="IPR000182">
    <property type="entry name" value="GNAT_dom"/>
</dbReference>
<reference evidence="3 4" key="1">
    <citation type="submission" date="2016-10" db="EMBL/GenBank/DDBJ databases">
        <authorList>
            <person name="de Groot N.N."/>
        </authorList>
    </citation>
    <scope>NUCLEOTIDE SEQUENCE [LARGE SCALE GENOMIC DNA]</scope>
    <source>
        <strain evidence="3 4">CGMCC 1.9157</strain>
    </source>
</reference>
<dbReference type="SUPFAM" id="SSF55729">
    <property type="entry name" value="Acyl-CoA N-acyltransferases (Nat)"/>
    <property type="match status" value="1"/>
</dbReference>
<dbReference type="PANTHER" id="PTHR13947">
    <property type="entry name" value="GNAT FAMILY N-ACETYLTRANSFERASE"/>
    <property type="match status" value="1"/>
</dbReference>
<feature type="domain" description="N-acetyltransferase" evidence="2">
    <location>
        <begin position="8"/>
        <end position="176"/>
    </location>
</feature>
<name>A0A1I4ZAB1_9HYPH</name>
<dbReference type="STRING" id="655353.SAMN04488056_10114"/>
<dbReference type="RefSeq" id="WP_244544540.1">
    <property type="nucleotide sequence ID" value="NZ_FOVR01000001.1"/>
</dbReference>
<dbReference type="PROSITE" id="PS51186">
    <property type="entry name" value="GNAT"/>
    <property type="match status" value="1"/>
</dbReference>
<proteinExistence type="predicted"/>
<organism evidence="3 4">
    <name type="scientific">Cohaesibacter marisflavi</name>
    <dbReference type="NCBI Taxonomy" id="655353"/>
    <lineage>
        <taxon>Bacteria</taxon>
        <taxon>Pseudomonadati</taxon>
        <taxon>Pseudomonadota</taxon>
        <taxon>Alphaproteobacteria</taxon>
        <taxon>Hyphomicrobiales</taxon>
        <taxon>Cohaesibacteraceae</taxon>
    </lineage>
</organism>
<evidence type="ECO:0000313" key="3">
    <source>
        <dbReference type="EMBL" id="SFN47221.1"/>
    </source>
</evidence>
<dbReference type="PANTHER" id="PTHR13947:SF37">
    <property type="entry name" value="LD18367P"/>
    <property type="match status" value="1"/>
</dbReference>
<keyword evidence="4" id="KW-1185">Reference proteome</keyword>
<keyword evidence="1 3" id="KW-0808">Transferase</keyword>
<gene>
    <name evidence="3" type="ORF">SAMN04488056_10114</name>
</gene>
<dbReference type="EMBL" id="FOVR01000001">
    <property type="protein sequence ID" value="SFN47221.1"/>
    <property type="molecule type" value="Genomic_DNA"/>
</dbReference>
<protein>
    <submittedName>
        <fullName evidence="3">Putative acetyltransferase</fullName>
    </submittedName>
</protein>
<dbReference type="CDD" id="cd04301">
    <property type="entry name" value="NAT_SF"/>
    <property type="match status" value="1"/>
</dbReference>
<dbReference type="GO" id="GO:0008080">
    <property type="term" value="F:N-acetyltransferase activity"/>
    <property type="evidence" value="ECO:0007669"/>
    <property type="project" value="InterPro"/>
</dbReference>
<dbReference type="Proteomes" id="UP000199236">
    <property type="component" value="Unassembled WGS sequence"/>
</dbReference>
<evidence type="ECO:0000259" key="2">
    <source>
        <dbReference type="PROSITE" id="PS51186"/>
    </source>
</evidence>
<dbReference type="InterPro" id="IPR016181">
    <property type="entry name" value="Acyl_CoA_acyltransferase"/>
</dbReference>
<dbReference type="Pfam" id="PF00583">
    <property type="entry name" value="Acetyltransf_1"/>
    <property type="match status" value="1"/>
</dbReference>
<dbReference type="InterPro" id="IPR050769">
    <property type="entry name" value="NAT_camello-type"/>
</dbReference>
<evidence type="ECO:0000313" key="4">
    <source>
        <dbReference type="Proteomes" id="UP000199236"/>
    </source>
</evidence>
<dbReference type="AlphaFoldDB" id="A0A1I4ZAB1"/>
<sequence>MIGNDTKWTIRAFRQSDTEEVADLFIKVNRLLAPPGMEAAFEAYIQRSLAEEIERIEDYYSEHKGLFHVAESEGCLCGMFGLEQSGTDAMELRRMYVAPQMRGKGLGRTLLARAEALTVEVGRARLVLSTSEIQEAALALYRSSGYILSAEKTAQTESLKTVGGGLRRFYFEKDLTVSPQHLQSNSKAP</sequence>
<dbReference type="Gene3D" id="3.40.630.30">
    <property type="match status" value="1"/>
</dbReference>
<evidence type="ECO:0000256" key="1">
    <source>
        <dbReference type="ARBA" id="ARBA00022679"/>
    </source>
</evidence>
<accession>A0A1I4ZAB1</accession>